<name>A0A367ZJD4_9BACT</name>
<evidence type="ECO:0000313" key="4">
    <source>
        <dbReference type="EMBL" id="RCK78244.1"/>
    </source>
</evidence>
<gene>
    <name evidence="4" type="ORF">OZSIB_1621</name>
</gene>
<evidence type="ECO:0000256" key="2">
    <source>
        <dbReference type="SAM" id="MobiDB-lite"/>
    </source>
</evidence>
<dbReference type="Proteomes" id="UP000252355">
    <property type="component" value="Unassembled WGS sequence"/>
</dbReference>
<dbReference type="PANTHER" id="PTHR35579:SF3">
    <property type="entry name" value="CRISPR SYSTEM CMS ENDORIBONUCLEASE CSM3"/>
    <property type="match status" value="1"/>
</dbReference>
<keyword evidence="1" id="KW-0051">Antiviral defense</keyword>
<sequence>MPNENTYPNNPYHFVPLPERGVKRQPAPPHDRFQHLSGSLVVRLRTLSPVFIGKGGEQGQDREHQQLLTSAGRPVIPGSSLKGMIRSTFEAVTESCLRLFQGSYQTRHANQRYQVPREHLPPTSSETEVRGCQDPAHLCLACQLFGMVSGGKNHLAQVAIGEARPEDGRWQPAPGFSIIPLMQPRPHHRAFYVLPPHQKIGRKFYFHGAQIQKSNHARKKTLDRVIPAGKTFRFTVTFTNLRQEALDRLVYSLLLESGMAHRLGQGKPAGLGSIRLQLAEVRLMPDPVARFQRWQVEERHLTGEALQAWVAEIYQRLEAWRKSPPLQALRAILHYPDPTSRSYPAPEWFRTHPHTPLAGLPTDLPPSLPAFEDWAEAPAHTPAPPAPGNAPHAPRASPPEELPPLEATVTFAPNTQEWQVQFQFDGKSKTAKTKDSTWLGNRLEEIKRQLDRKSSCQLKVRLQRDGNSFKILGLA</sequence>
<feature type="region of interest" description="Disordered" evidence="2">
    <location>
        <begin position="377"/>
        <end position="403"/>
    </location>
</feature>
<dbReference type="InterPro" id="IPR005537">
    <property type="entry name" value="RAMP_III_fam"/>
</dbReference>
<protein>
    <submittedName>
        <fullName evidence="4">DUF324 domain-containing protein</fullName>
    </submittedName>
</protein>
<dbReference type="GO" id="GO:0051607">
    <property type="term" value="P:defense response to virus"/>
    <property type="evidence" value="ECO:0007669"/>
    <property type="project" value="UniProtKB-KW"/>
</dbReference>
<dbReference type="Pfam" id="PF03787">
    <property type="entry name" value="RAMPs"/>
    <property type="match status" value="1"/>
</dbReference>
<comment type="caution">
    <text evidence="4">The sequence shown here is derived from an EMBL/GenBank/DDBJ whole genome shotgun (WGS) entry which is preliminary data.</text>
</comment>
<dbReference type="CDD" id="cd09726">
    <property type="entry name" value="RAMP_I_III"/>
    <property type="match status" value="1"/>
</dbReference>
<feature type="domain" description="CRISPR type III-associated protein" evidence="3">
    <location>
        <begin position="44"/>
        <end position="274"/>
    </location>
</feature>
<dbReference type="EMBL" id="QOQW01000025">
    <property type="protein sequence ID" value="RCK78244.1"/>
    <property type="molecule type" value="Genomic_DNA"/>
</dbReference>
<dbReference type="InterPro" id="IPR052216">
    <property type="entry name" value="CRISPR_Csm3_endoribonuclease"/>
</dbReference>
<dbReference type="AlphaFoldDB" id="A0A367ZJD4"/>
<organism evidence="4 5">
    <name type="scientific">Candidatus Ozemobacter sibiricus</name>
    <dbReference type="NCBI Taxonomy" id="2268124"/>
    <lineage>
        <taxon>Bacteria</taxon>
        <taxon>Candidatus Ozemobacteria</taxon>
        <taxon>Candidatus Ozemobacterales</taxon>
        <taxon>Candidatus Ozemobacteraceae</taxon>
        <taxon>Candidatus Ozemobacter</taxon>
    </lineage>
</organism>
<accession>A0A367ZJD4</accession>
<evidence type="ECO:0000259" key="3">
    <source>
        <dbReference type="Pfam" id="PF03787"/>
    </source>
</evidence>
<dbReference type="PANTHER" id="PTHR35579">
    <property type="entry name" value="CRISPR SYSTEM CMS ENDORIBONUCLEASE CSM3"/>
    <property type="match status" value="1"/>
</dbReference>
<proteinExistence type="predicted"/>
<evidence type="ECO:0000256" key="1">
    <source>
        <dbReference type="ARBA" id="ARBA00023118"/>
    </source>
</evidence>
<evidence type="ECO:0000313" key="5">
    <source>
        <dbReference type="Proteomes" id="UP000252355"/>
    </source>
</evidence>
<reference evidence="4 5" key="1">
    <citation type="submission" date="2018-05" db="EMBL/GenBank/DDBJ databases">
        <title>A metagenomic window into the 2 km-deep terrestrial subsurface aquifer revealed taxonomically and functionally diverse microbial community comprising novel uncultured bacterial lineages.</title>
        <authorList>
            <person name="Kadnikov V.V."/>
            <person name="Mardanov A.V."/>
            <person name="Beletsky A.V."/>
            <person name="Banks D."/>
            <person name="Pimenov N.V."/>
            <person name="Frank Y.A."/>
            <person name="Karnachuk O.V."/>
            <person name="Ravin N.V."/>
        </authorList>
    </citation>
    <scope>NUCLEOTIDE SEQUENCE [LARGE SCALE GENOMIC DNA]</scope>
    <source>
        <strain evidence="4">BY5</strain>
    </source>
</reference>